<feature type="region of interest" description="Disordered" evidence="10">
    <location>
        <begin position="875"/>
        <end position="911"/>
    </location>
</feature>
<gene>
    <name evidence="13" type="ORF">GSLYS_00006873001</name>
</gene>
<feature type="domain" description="C2H2-type" evidence="12">
    <location>
        <begin position="943"/>
        <end position="970"/>
    </location>
</feature>
<evidence type="ECO:0000256" key="5">
    <source>
        <dbReference type="ARBA" id="ARBA00022833"/>
    </source>
</evidence>
<protein>
    <submittedName>
        <fullName evidence="13">Uncharacterized protein</fullName>
    </submittedName>
</protein>
<dbReference type="SMART" id="SM00355">
    <property type="entry name" value="ZnF_C2H2"/>
    <property type="match status" value="7"/>
</dbReference>
<feature type="region of interest" description="Disordered" evidence="10">
    <location>
        <begin position="1057"/>
        <end position="1095"/>
    </location>
</feature>
<evidence type="ECO:0000256" key="8">
    <source>
        <dbReference type="ARBA" id="ARBA00023242"/>
    </source>
</evidence>
<evidence type="ECO:0000256" key="2">
    <source>
        <dbReference type="ARBA" id="ARBA00022723"/>
    </source>
</evidence>
<feature type="domain" description="C2H2-type" evidence="12">
    <location>
        <begin position="1028"/>
        <end position="1055"/>
    </location>
</feature>
<feature type="domain" description="C2H2-type" evidence="12">
    <location>
        <begin position="971"/>
        <end position="998"/>
    </location>
</feature>
<dbReference type="SUPFAM" id="SSF57667">
    <property type="entry name" value="beta-beta-alpha zinc fingers"/>
    <property type="match status" value="2"/>
</dbReference>
<dbReference type="InterPro" id="IPR011705">
    <property type="entry name" value="BACK"/>
</dbReference>
<feature type="compositionally biased region" description="Low complexity" evidence="10">
    <location>
        <begin position="1079"/>
        <end position="1095"/>
    </location>
</feature>
<dbReference type="PANTHER" id="PTHR24394">
    <property type="entry name" value="ZINC FINGER PROTEIN"/>
    <property type="match status" value="1"/>
</dbReference>
<feature type="domain" description="C2H2-type" evidence="12">
    <location>
        <begin position="585"/>
        <end position="613"/>
    </location>
</feature>
<keyword evidence="2" id="KW-0479">Metal-binding</keyword>
<evidence type="ECO:0000256" key="1">
    <source>
        <dbReference type="ARBA" id="ARBA00004123"/>
    </source>
</evidence>
<dbReference type="EMBL" id="CAXITT010000126">
    <property type="protein sequence ID" value="CAL1532855.1"/>
    <property type="molecule type" value="Genomic_DNA"/>
</dbReference>
<keyword evidence="5" id="KW-0862">Zinc</keyword>
<feature type="region of interest" description="Disordered" evidence="10">
    <location>
        <begin position="311"/>
        <end position="345"/>
    </location>
</feature>
<evidence type="ECO:0000256" key="6">
    <source>
        <dbReference type="ARBA" id="ARBA00023015"/>
    </source>
</evidence>
<dbReference type="PROSITE" id="PS00028">
    <property type="entry name" value="ZINC_FINGER_C2H2_1"/>
    <property type="match status" value="5"/>
</dbReference>
<feature type="region of interest" description="Disordered" evidence="10">
    <location>
        <begin position="752"/>
        <end position="782"/>
    </location>
</feature>
<name>A0AAV2HHM1_LYMST</name>
<dbReference type="InterPro" id="IPR013087">
    <property type="entry name" value="Znf_C2H2_type"/>
</dbReference>
<dbReference type="GO" id="GO:0005634">
    <property type="term" value="C:nucleus"/>
    <property type="evidence" value="ECO:0007669"/>
    <property type="project" value="UniProtKB-SubCell"/>
</dbReference>
<dbReference type="Gene3D" id="3.30.710.10">
    <property type="entry name" value="Potassium Channel Kv1.1, Chain A"/>
    <property type="match status" value="1"/>
</dbReference>
<feature type="compositionally biased region" description="Polar residues" evidence="10">
    <location>
        <begin position="887"/>
        <end position="902"/>
    </location>
</feature>
<dbReference type="GO" id="GO:0000981">
    <property type="term" value="F:DNA-binding transcription factor activity, RNA polymerase II-specific"/>
    <property type="evidence" value="ECO:0007669"/>
    <property type="project" value="TreeGrafter"/>
</dbReference>
<dbReference type="FunFam" id="3.30.160.60:FF:000099">
    <property type="entry name" value="Zinc finger protein 79"/>
    <property type="match status" value="2"/>
</dbReference>
<feature type="compositionally biased region" description="Basic residues" evidence="10">
    <location>
        <begin position="392"/>
        <end position="409"/>
    </location>
</feature>
<reference evidence="13 14" key="1">
    <citation type="submission" date="2024-04" db="EMBL/GenBank/DDBJ databases">
        <authorList>
            <consortium name="Genoscope - CEA"/>
            <person name="William W."/>
        </authorList>
    </citation>
    <scope>NUCLEOTIDE SEQUENCE [LARGE SCALE GENOMIC DNA]</scope>
</reference>
<sequence>MESTLQYTSVSHADSMMDMINKMRRSSDFCDVTVVVGNFRIMAHRIILSASAPFFYELFKPCQLPSSIPEFHLDDVDETAALKIIEFCYTSALSLDEDTVWPLMVAATKLDFSEITALCCDFLTSSLDLSTCISIHLLAHKHSIPKLLANTKQFISENVEQLCEHHSLRCLASDGIIELITSLRDLLCSDSELLLLAKPWLEHNTEHRKQVSLKLSQEIPTFSKKLQEYLAHRIPSSDQEKIPAVENGIIRAHQTSVDSQFLGVDHQDPSDPNGVPLHICVSCGDEFDSQSQLMAHQKVCDESAHQKLCPEPAHQKECDDSADQKMSEESSQSAATNKLTPSFMSEKDGFDAEQALQRDDGENGFDPKPISSKPERLPFWPVLKEDPGFKGKNSHKISRSRERKMKSHNQSKSFTSDIEQCRGGDDRVVSNLARNQNNTDITSNQLGTGKLVECPNEIQLWSNVLSPAEEFSSEDNQSSSSDELVHELSGSPMSPRQSSFLNDTNNNDIRDLSAVFNDDSTGDEIDVVNDAMEDRPIIRRVMSDEGPKCGPTPVQFPVPFASITSLANKILNDRNQNGRSLLGNLKCQICDQHFNERKHLAKHWKYIHGMEHENGSQQSSKKPAAEGGTFLENEAVDTRQHGSNKKMNDEVSNGQESGGFHNVCKPECHFVNGGVKESIEELNPDVMKQLLRQYNYYNEFTKWCFEQGTVFCQVCMMYHAKGSMCPKSGLEQKTDQVISTCNDQGFELKPAKCNDQNESENDKCNSKEGSGEEDGPLDMSQSSQKYTAACKGAKFSVNHSSTNTPFVPLSQDLSQYYNNYAHIMAAAAAGNIQDRGHYGLLYPDAHSQPRTLDFPSESMYPPYFSYPTASPYPLNLASDNPRESSRHPQSTAHNNSTANHSPPSKRKVSSKQGFPCTVCSRVFSYQAALFTHMRTHSPSARLYQCTLCHQNFARAPDLKVHVCPNGIEKPYTCSSCGQTFAKNIHLKRHLATHSGLKPYPCWVCGKRFSRSDHLKRHTQSIHAGTRPHGCQVCGKEFVRKYELNKHMMSHTVEQLRLTGEQPSSTPGALDFGQSMDTISSSQLSQHSSPTNSSMS</sequence>
<dbReference type="InterPro" id="IPR036236">
    <property type="entry name" value="Znf_C2H2_sf"/>
</dbReference>
<dbReference type="AlphaFoldDB" id="A0AAV2HHM1"/>
<feature type="domain" description="C2H2-type" evidence="12">
    <location>
        <begin position="999"/>
        <end position="1027"/>
    </location>
</feature>
<feature type="domain" description="BTB" evidence="11">
    <location>
        <begin position="30"/>
        <end position="97"/>
    </location>
</feature>
<dbReference type="SUPFAM" id="SSF54695">
    <property type="entry name" value="POZ domain"/>
    <property type="match status" value="1"/>
</dbReference>
<comment type="subcellular location">
    <subcellularLocation>
        <location evidence="1">Nucleus</location>
    </subcellularLocation>
</comment>
<evidence type="ECO:0000259" key="12">
    <source>
        <dbReference type="PROSITE" id="PS50157"/>
    </source>
</evidence>
<dbReference type="Gene3D" id="1.25.40.420">
    <property type="match status" value="1"/>
</dbReference>
<keyword evidence="3" id="KW-0677">Repeat</keyword>
<dbReference type="Gene3D" id="3.30.160.60">
    <property type="entry name" value="Classic Zinc Finger"/>
    <property type="match status" value="4"/>
</dbReference>
<dbReference type="Pfam" id="PF07707">
    <property type="entry name" value="BACK"/>
    <property type="match status" value="1"/>
</dbReference>
<dbReference type="Proteomes" id="UP001497497">
    <property type="component" value="Unassembled WGS sequence"/>
</dbReference>
<evidence type="ECO:0000259" key="11">
    <source>
        <dbReference type="PROSITE" id="PS50097"/>
    </source>
</evidence>
<proteinExistence type="predicted"/>
<dbReference type="Pfam" id="PF00096">
    <property type="entry name" value="zf-C2H2"/>
    <property type="match status" value="3"/>
</dbReference>
<evidence type="ECO:0000313" key="14">
    <source>
        <dbReference type="Proteomes" id="UP001497497"/>
    </source>
</evidence>
<feature type="domain" description="C2H2-type" evidence="12">
    <location>
        <begin position="914"/>
        <end position="941"/>
    </location>
</feature>
<evidence type="ECO:0000256" key="4">
    <source>
        <dbReference type="ARBA" id="ARBA00022771"/>
    </source>
</evidence>
<dbReference type="Pfam" id="PF00651">
    <property type="entry name" value="BTB"/>
    <property type="match status" value="1"/>
</dbReference>
<evidence type="ECO:0000256" key="3">
    <source>
        <dbReference type="ARBA" id="ARBA00022737"/>
    </source>
</evidence>
<dbReference type="InterPro" id="IPR011333">
    <property type="entry name" value="SKP1/BTB/POZ_sf"/>
</dbReference>
<feature type="region of interest" description="Disordered" evidence="10">
    <location>
        <begin position="381"/>
        <end position="422"/>
    </location>
</feature>
<feature type="region of interest" description="Disordered" evidence="10">
    <location>
        <begin position="469"/>
        <end position="504"/>
    </location>
</feature>
<evidence type="ECO:0000256" key="10">
    <source>
        <dbReference type="SAM" id="MobiDB-lite"/>
    </source>
</evidence>
<dbReference type="InterPro" id="IPR000210">
    <property type="entry name" value="BTB/POZ_dom"/>
</dbReference>
<keyword evidence="14" id="KW-1185">Reference proteome</keyword>
<comment type="caution">
    <text evidence="13">The sequence shown here is derived from an EMBL/GenBank/DDBJ whole genome shotgun (WGS) entry which is preliminary data.</text>
</comment>
<dbReference type="PROSITE" id="PS50097">
    <property type="entry name" value="BTB"/>
    <property type="match status" value="1"/>
</dbReference>
<organism evidence="13 14">
    <name type="scientific">Lymnaea stagnalis</name>
    <name type="common">Great pond snail</name>
    <name type="synonym">Helix stagnalis</name>
    <dbReference type="NCBI Taxonomy" id="6523"/>
    <lineage>
        <taxon>Eukaryota</taxon>
        <taxon>Metazoa</taxon>
        <taxon>Spiralia</taxon>
        <taxon>Lophotrochozoa</taxon>
        <taxon>Mollusca</taxon>
        <taxon>Gastropoda</taxon>
        <taxon>Heterobranchia</taxon>
        <taxon>Euthyneura</taxon>
        <taxon>Panpulmonata</taxon>
        <taxon>Hygrophila</taxon>
        <taxon>Lymnaeoidea</taxon>
        <taxon>Lymnaeidae</taxon>
        <taxon>Lymnaea</taxon>
    </lineage>
</organism>
<dbReference type="FunFam" id="3.30.160.60:FF:000065">
    <property type="entry name" value="B-cell CLL/lymphoma 6, member B"/>
    <property type="match status" value="1"/>
</dbReference>
<feature type="compositionally biased region" description="Basic and acidic residues" evidence="10">
    <location>
        <begin position="760"/>
        <end position="770"/>
    </location>
</feature>
<feature type="compositionally biased region" description="Polar residues" evidence="10">
    <location>
        <begin position="329"/>
        <end position="343"/>
    </location>
</feature>
<dbReference type="CDD" id="cd14733">
    <property type="entry name" value="BACK"/>
    <property type="match status" value="1"/>
</dbReference>
<feature type="domain" description="C2H2-type" evidence="12">
    <location>
        <begin position="278"/>
        <end position="310"/>
    </location>
</feature>
<accession>A0AAV2HHM1</accession>
<feature type="compositionally biased region" description="Basic and acidic residues" evidence="10">
    <location>
        <begin position="313"/>
        <end position="328"/>
    </location>
</feature>
<keyword evidence="7" id="KW-0804">Transcription</keyword>
<keyword evidence="6" id="KW-0805">Transcription regulation</keyword>
<evidence type="ECO:0000313" key="13">
    <source>
        <dbReference type="EMBL" id="CAL1532855.1"/>
    </source>
</evidence>
<dbReference type="GO" id="GO:0008270">
    <property type="term" value="F:zinc ion binding"/>
    <property type="evidence" value="ECO:0007669"/>
    <property type="project" value="UniProtKB-KW"/>
</dbReference>
<dbReference type="Pfam" id="PF13912">
    <property type="entry name" value="zf-C2H2_6"/>
    <property type="match status" value="1"/>
</dbReference>
<feature type="compositionally biased region" description="Polar residues" evidence="10">
    <location>
        <begin position="491"/>
        <end position="504"/>
    </location>
</feature>
<dbReference type="PROSITE" id="PS50157">
    <property type="entry name" value="ZINC_FINGER_C2H2_2"/>
    <property type="match status" value="7"/>
</dbReference>
<evidence type="ECO:0000256" key="7">
    <source>
        <dbReference type="ARBA" id="ARBA00023163"/>
    </source>
</evidence>
<dbReference type="SMART" id="SM00225">
    <property type="entry name" value="BTB"/>
    <property type="match status" value="1"/>
</dbReference>
<keyword evidence="8" id="KW-0539">Nucleus</keyword>
<keyword evidence="4 9" id="KW-0863">Zinc-finger</keyword>
<evidence type="ECO:0000256" key="9">
    <source>
        <dbReference type="PROSITE-ProRule" id="PRU00042"/>
    </source>
</evidence>
<dbReference type="PANTHER" id="PTHR24394:SF29">
    <property type="entry name" value="MYONEURIN"/>
    <property type="match status" value="1"/>
</dbReference>